<dbReference type="NCBIfam" id="TIGR01079">
    <property type="entry name" value="rplX_bact"/>
    <property type="match status" value="1"/>
</dbReference>
<evidence type="ECO:0000256" key="7">
    <source>
        <dbReference type="ARBA" id="ARBA00058688"/>
    </source>
</evidence>
<dbReference type="GO" id="GO:1990904">
    <property type="term" value="C:ribonucleoprotein complex"/>
    <property type="evidence" value="ECO:0007669"/>
    <property type="project" value="UniProtKB-KW"/>
</dbReference>
<dbReference type="AlphaFoldDB" id="A0A1G6WDC8"/>
<dbReference type="GO" id="GO:0019843">
    <property type="term" value="F:rRNA binding"/>
    <property type="evidence" value="ECO:0007669"/>
    <property type="project" value="UniProtKB-UniRule"/>
</dbReference>
<organism evidence="11 12">
    <name type="scientific">Rhodospira trueperi</name>
    <dbReference type="NCBI Taxonomy" id="69960"/>
    <lineage>
        <taxon>Bacteria</taxon>
        <taxon>Pseudomonadati</taxon>
        <taxon>Pseudomonadota</taxon>
        <taxon>Alphaproteobacteria</taxon>
        <taxon>Rhodospirillales</taxon>
        <taxon>Rhodospirillaceae</taxon>
        <taxon>Rhodospira</taxon>
    </lineage>
</organism>
<dbReference type="STRING" id="69960.SAMN05421720_101113"/>
<dbReference type="Pfam" id="PF00467">
    <property type="entry name" value="KOW"/>
    <property type="match status" value="1"/>
</dbReference>
<keyword evidence="5 8" id="KW-0687">Ribonucleoprotein</keyword>
<keyword evidence="3 8" id="KW-0694">RNA-binding</keyword>
<dbReference type="GO" id="GO:0003735">
    <property type="term" value="F:structural constituent of ribosome"/>
    <property type="evidence" value="ECO:0007669"/>
    <property type="project" value="InterPro"/>
</dbReference>
<evidence type="ECO:0000259" key="10">
    <source>
        <dbReference type="SMART" id="SM00739"/>
    </source>
</evidence>
<dbReference type="Pfam" id="PF17136">
    <property type="entry name" value="ribosomal_L24"/>
    <property type="match status" value="1"/>
</dbReference>
<dbReference type="InterPro" id="IPR005824">
    <property type="entry name" value="KOW"/>
</dbReference>
<dbReference type="CDD" id="cd06089">
    <property type="entry name" value="KOW_RPL26"/>
    <property type="match status" value="1"/>
</dbReference>
<comment type="similarity">
    <text evidence="1 8 9">Belongs to the universal ribosomal protein uL24 family.</text>
</comment>
<dbReference type="FunFam" id="2.30.30.30:FF:000004">
    <property type="entry name" value="50S ribosomal protein L24"/>
    <property type="match status" value="1"/>
</dbReference>
<proteinExistence type="inferred from homology"/>
<dbReference type="GO" id="GO:0005840">
    <property type="term" value="C:ribosome"/>
    <property type="evidence" value="ECO:0007669"/>
    <property type="project" value="UniProtKB-KW"/>
</dbReference>
<name>A0A1G6WDC8_9PROT</name>
<evidence type="ECO:0000256" key="1">
    <source>
        <dbReference type="ARBA" id="ARBA00010618"/>
    </source>
</evidence>
<dbReference type="InterPro" id="IPR057264">
    <property type="entry name" value="Ribosomal_uL24_C"/>
</dbReference>
<evidence type="ECO:0000256" key="6">
    <source>
        <dbReference type="ARBA" id="ARBA00035206"/>
    </source>
</evidence>
<feature type="domain" description="KOW" evidence="10">
    <location>
        <begin position="4"/>
        <end position="31"/>
    </location>
</feature>
<evidence type="ECO:0000256" key="5">
    <source>
        <dbReference type="ARBA" id="ARBA00023274"/>
    </source>
</evidence>
<sequence>MAAKIKKGDKVVVMSGRDKGRRGEVLKALPAEARVIVQGVNKVKRHTRQTQTSQGGIIEKEAPIHVSNVMIEDPKDYEPTRVGFKVLEDGRKVRFARRSGEVIDV</sequence>
<accession>A0A1G6WDC8</accession>
<dbReference type="SUPFAM" id="SSF50104">
    <property type="entry name" value="Translation proteins SH3-like domain"/>
    <property type="match status" value="1"/>
</dbReference>
<evidence type="ECO:0000256" key="3">
    <source>
        <dbReference type="ARBA" id="ARBA00022884"/>
    </source>
</evidence>
<keyword evidence="2 8" id="KW-0699">rRNA-binding</keyword>
<keyword evidence="4 8" id="KW-0689">Ribosomal protein</keyword>
<dbReference type="InterPro" id="IPR003256">
    <property type="entry name" value="Ribosomal_uL24"/>
</dbReference>
<dbReference type="InterPro" id="IPR014722">
    <property type="entry name" value="Rib_uL2_dom2"/>
</dbReference>
<protein>
    <recommendedName>
        <fullName evidence="6 8">Large ribosomal subunit protein uL24</fullName>
    </recommendedName>
</protein>
<dbReference type="EMBL" id="FNAP01000001">
    <property type="protein sequence ID" value="SDD63764.1"/>
    <property type="molecule type" value="Genomic_DNA"/>
</dbReference>
<evidence type="ECO:0000256" key="8">
    <source>
        <dbReference type="HAMAP-Rule" id="MF_01326"/>
    </source>
</evidence>
<comment type="function">
    <text evidence="7 8">One of the proteins that surrounds the polypeptide exit tunnel on the outside of the subunit.</text>
</comment>
<dbReference type="InterPro" id="IPR041988">
    <property type="entry name" value="Ribosomal_uL24_KOW"/>
</dbReference>
<dbReference type="Gene3D" id="2.30.30.30">
    <property type="match status" value="1"/>
</dbReference>
<dbReference type="InterPro" id="IPR008991">
    <property type="entry name" value="Translation_prot_SH3-like_sf"/>
</dbReference>
<dbReference type="PANTHER" id="PTHR12903">
    <property type="entry name" value="MITOCHONDRIAL RIBOSOMAL PROTEIN L24"/>
    <property type="match status" value="1"/>
</dbReference>
<gene>
    <name evidence="8" type="primary">rplX</name>
    <name evidence="11" type="ORF">SAMN05421720_101113</name>
</gene>
<evidence type="ECO:0000313" key="12">
    <source>
        <dbReference type="Proteomes" id="UP000199412"/>
    </source>
</evidence>
<evidence type="ECO:0000313" key="11">
    <source>
        <dbReference type="EMBL" id="SDD63764.1"/>
    </source>
</evidence>
<dbReference type="InterPro" id="IPR005825">
    <property type="entry name" value="Ribosomal_uL24_CS"/>
</dbReference>
<keyword evidence="12" id="KW-1185">Reference proteome</keyword>
<comment type="subunit">
    <text evidence="8">Part of the 50S ribosomal subunit.</text>
</comment>
<evidence type="ECO:0000256" key="4">
    <source>
        <dbReference type="ARBA" id="ARBA00022980"/>
    </source>
</evidence>
<evidence type="ECO:0000256" key="2">
    <source>
        <dbReference type="ARBA" id="ARBA00022730"/>
    </source>
</evidence>
<dbReference type="GO" id="GO:0006412">
    <property type="term" value="P:translation"/>
    <property type="evidence" value="ECO:0007669"/>
    <property type="project" value="UniProtKB-UniRule"/>
</dbReference>
<dbReference type="PROSITE" id="PS01108">
    <property type="entry name" value="RIBOSOMAL_L24"/>
    <property type="match status" value="1"/>
</dbReference>
<dbReference type="Proteomes" id="UP000199412">
    <property type="component" value="Unassembled WGS sequence"/>
</dbReference>
<dbReference type="SMART" id="SM00739">
    <property type="entry name" value="KOW"/>
    <property type="match status" value="1"/>
</dbReference>
<comment type="function">
    <text evidence="8">One of two assembly initiator proteins, it binds directly to the 5'-end of the 23S rRNA, where it nucleates assembly of the 50S subunit.</text>
</comment>
<dbReference type="HAMAP" id="MF_01326_B">
    <property type="entry name" value="Ribosomal_uL24_B"/>
    <property type="match status" value="1"/>
</dbReference>
<evidence type="ECO:0000256" key="9">
    <source>
        <dbReference type="RuleBase" id="RU003477"/>
    </source>
</evidence>
<reference evidence="11 12" key="1">
    <citation type="submission" date="2016-10" db="EMBL/GenBank/DDBJ databases">
        <authorList>
            <person name="de Groot N.N."/>
        </authorList>
    </citation>
    <scope>NUCLEOTIDE SEQUENCE [LARGE SCALE GENOMIC DNA]</scope>
    <source>
        <strain evidence="11 12">ATCC 700224</strain>
    </source>
</reference>